<accession>A0ABU2J6H8</accession>
<dbReference type="InterPro" id="IPR053853">
    <property type="entry name" value="FitA-like_RHH"/>
</dbReference>
<dbReference type="Gene3D" id="1.10.1220.10">
    <property type="entry name" value="Met repressor-like"/>
    <property type="match status" value="1"/>
</dbReference>
<keyword evidence="3" id="KW-1185">Reference proteome</keyword>
<dbReference type="EMBL" id="JAVREH010000003">
    <property type="protein sequence ID" value="MDT0260346.1"/>
    <property type="molecule type" value="Genomic_DNA"/>
</dbReference>
<evidence type="ECO:0000313" key="3">
    <source>
        <dbReference type="Proteomes" id="UP001183176"/>
    </source>
</evidence>
<dbReference type="InterPro" id="IPR013321">
    <property type="entry name" value="Arc_rbn_hlx_hlx"/>
</dbReference>
<name>A0ABU2J6H8_9ACTN</name>
<protein>
    <recommendedName>
        <fullName evidence="1">Antitoxin FitA-like ribbon-helix-helix domain-containing protein</fullName>
    </recommendedName>
</protein>
<dbReference type="Pfam" id="PF22513">
    <property type="entry name" value="FitA-like_RHH"/>
    <property type="match status" value="1"/>
</dbReference>
<gene>
    <name evidence="2" type="ORF">RM423_02945</name>
</gene>
<dbReference type="InterPro" id="IPR010985">
    <property type="entry name" value="Ribbon_hlx_hlx"/>
</dbReference>
<comment type="caution">
    <text evidence="2">The sequence shown here is derived from an EMBL/GenBank/DDBJ whole genome shotgun (WGS) entry which is preliminary data.</text>
</comment>
<evidence type="ECO:0000259" key="1">
    <source>
        <dbReference type="Pfam" id="PF22513"/>
    </source>
</evidence>
<feature type="domain" description="Antitoxin FitA-like ribbon-helix-helix" evidence="1">
    <location>
        <begin position="87"/>
        <end position="117"/>
    </location>
</feature>
<proteinExistence type="predicted"/>
<dbReference type="SUPFAM" id="SSF47598">
    <property type="entry name" value="Ribbon-helix-helix"/>
    <property type="match status" value="1"/>
</dbReference>
<sequence>MYDVSDEVLTALDACAQRLGLTRGEYVRHQLISDERTSSRPVTVRDLRQFAQQTVDLCEQRAADCAWPTGCVGLRDLASCLHYVSMPNVLVRDLPEPIHAVLQERAAARGLSLQQYLSGELRRLAERPAMDEVLARIERRSGGRIGFAQAVEDLAHERR</sequence>
<dbReference type="Proteomes" id="UP001183176">
    <property type="component" value="Unassembled WGS sequence"/>
</dbReference>
<organism evidence="2 3">
    <name type="scientific">Jatrophihabitans lederbergiae</name>
    <dbReference type="NCBI Taxonomy" id="3075547"/>
    <lineage>
        <taxon>Bacteria</taxon>
        <taxon>Bacillati</taxon>
        <taxon>Actinomycetota</taxon>
        <taxon>Actinomycetes</taxon>
        <taxon>Jatrophihabitantales</taxon>
        <taxon>Jatrophihabitantaceae</taxon>
        <taxon>Jatrophihabitans</taxon>
    </lineage>
</organism>
<reference evidence="3" key="1">
    <citation type="submission" date="2023-07" db="EMBL/GenBank/DDBJ databases">
        <title>30 novel species of actinomycetes from the DSMZ collection.</title>
        <authorList>
            <person name="Nouioui I."/>
        </authorList>
    </citation>
    <scope>NUCLEOTIDE SEQUENCE [LARGE SCALE GENOMIC DNA]</scope>
    <source>
        <strain evidence="3">DSM 44399</strain>
    </source>
</reference>
<evidence type="ECO:0000313" key="2">
    <source>
        <dbReference type="EMBL" id="MDT0260346.1"/>
    </source>
</evidence>
<dbReference type="RefSeq" id="WP_311421504.1">
    <property type="nucleotide sequence ID" value="NZ_JAVREH010000003.1"/>
</dbReference>